<reference evidence="2" key="1">
    <citation type="submission" date="2021-01" db="EMBL/GenBank/DDBJ databases">
        <authorList>
            <person name="Corre E."/>
            <person name="Pelletier E."/>
            <person name="Niang G."/>
            <person name="Scheremetjew M."/>
            <person name="Finn R."/>
            <person name="Kale V."/>
            <person name="Holt S."/>
            <person name="Cochrane G."/>
            <person name="Meng A."/>
            <person name="Brown T."/>
            <person name="Cohen L."/>
        </authorList>
    </citation>
    <scope>NUCLEOTIDE SEQUENCE</scope>
    <source>
        <strain evidence="2">CCAP 1951/1</strain>
    </source>
</reference>
<proteinExistence type="predicted"/>
<name>A0A7S1LXW6_NEODS</name>
<feature type="region of interest" description="Disordered" evidence="1">
    <location>
        <begin position="257"/>
        <end position="285"/>
    </location>
</feature>
<feature type="region of interest" description="Disordered" evidence="1">
    <location>
        <begin position="141"/>
        <end position="200"/>
    </location>
</feature>
<dbReference type="AlphaFoldDB" id="A0A7S1LXW6"/>
<dbReference type="EMBL" id="HBGF01022607">
    <property type="protein sequence ID" value="CAD9116378.1"/>
    <property type="molecule type" value="Transcribed_RNA"/>
</dbReference>
<feature type="region of interest" description="Disordered" evidence="1">
    <location>
        <begin position="1"/>
        <end position="122"/>
    </location>
</feature>
<sequence>MSDGNKRGLTIERQSSDFVLGDGGRQESVLEPGFVRAPRDMKPPTPVEWGRGDSLMWETGGKQADIDKSTPLAGYGRDKDLFADAVSAISPTQNGPSDPFGGPPSSHNTGHPGPAAAGVRTTGSDAAATFAAVLSGRAHLPADATEPSSRQGQQQQQQQRPPNRLHPAGPGTVGPGRAPMLPSALDPEPQALTRQRTSEAELAAQFRTQSQVLTDELHQQAKTFPPPPPIIAPQEQRRYRAARWYYYATKWDITHEQAPPPRSPLPLMDQETEARNNGTRGRHESPNYPYRGEYWLKRCEHWFSHVQGHFSYPGYASRDTVSNIASDIVLEHAYLGDGAEK</sequence>
<evidence type="ECO:0000256" key="1">
    <source>
        <dbReference type="SAM" id="MobiDB-lite"/>
    </source>
</evidence>
<accession>A0A7S1LXW6</accession>
<feature type="compositionally biased region" description="Basic and acidic residues" evidence="1">
    <location>
        <begin position="1"/>
        <end position="10"/>
    </location>
</feature>
<gene>
    <name evidence="2" type="ORF">NDES1114_LOCUS14924</name>
</gene>
<organism evidence="2">
    <name type="scientific">Neobodo designis</name>
    <name type="common">Flagellated protozoan</name>
    <name type="synonym">Bodo designis</name>
    <dbReference type="NCBI Taxonomy" id="312471"/>
    <lineage>
        <taxon>Eukaryota</taxon>
        <taxon>Discoba</taxon>
        <taxon>Euglenozoa</taxon>
        <taxon>Kinetoplastea</taxon>
        <taxon>Metakinetoplastina</taxon>
        <taxon>Neobodonida</taxon>
        <taxon>Neobodo</taxon>
    </lineage>
</organism>
<feature type="compositionally biased region" description="Low complexity" evidence="1">
    <location>
        <begin position="95"/>
        <end position="106"/>
    </location>
</feature>
<protein>
    <submittedName>
        <fullName evidence="2">Uncharacterized protein</fullName>
    </submittedName>
</protein>
<evidence type="ECO:0000313" key="2">
    <source>
        <dbReference type="EMBL" id="CAD9116378.1"/>
    </source>
</evidence>